<dbReference type="InterPro" id="IPR005843">
    <property type="entry name" value="A-D-PHexomutase_C"/>
</dbReference>
<dbReference type="EMBL" id="SUMG01000007">
    <property type="protein sequence ID" value="NBG88384.1"/>
    <property type="molecule type" value="Genomic_DNA"/>
</dbReference>
<keyword evidence="5" id="KW-0597">Phosphoprotein</keyword>
<feature type="domain" description="Alpha-D-phosphohexomutase C-terminal" evidence="10">
    <location>
        <begin position="505"/>
        <end position="538"/>
    </location>
</feature>
<dbReference type="GO" id="GO:0004614">
    <property type="term" value="F:phosphoglucomutase activity"/>
    <property type="evidence" value="ECO:0007669"/>
    <property type="project" value="UniProtKB-EC"/>
</dbReference>
<dbReference type="SUPFAM" id="SSF53738">
    <property type="entry name" value="Phosphoglucomutase, first 3 domains"/>
    <property type="match status" value="3"/>
</dbReference>
<feature type="domain" description="Alpha-D-phosphohexomutase alpha/beta/alpha" evidence="11">
    <location>
        <begin position="45"/>
        <end position="183"/>
    </location>
</feature>
<evidence type="ECO:0000259" key="11">
    <source>
        <dbReference type="Pfam" id="PF02878"/>
    </source>
</evidence>
<gene>
    <name evidence="14" type="ORF">ISALK_07695</name>
</gene>
<dbReference type="PROSITE" id="PS00710">
    <property type="entry name" value="PGM_PMM"/>
    <property type="match status" value="1"/>
</dbReference>
<evidence type="ECO:0000256" key="6">
    <source>
        <dbReference type="ARBA" id="ARBA00022723"/>
    </source>
</evidence>
<dbReference type="GO" id="GO:0006166">
    <property type="term" value="P:purine ribonucleoside salvage"/>
    <property type="evidence" value="ECO:0007669"/>
    <property type="project" value="TreeGrafter"/>
</dbReference>
<dbReference type="InterPro" id="IPR036900">
    <property type="entry name" value="A-D-PHexomutase_C_sf"/>
</dbReference>
<dbReference type="PANTHER" id="PTHR45745:SF1">
    <property type="entry name" value="PHOSPHOGLUCOMUTASE 2B-RELATED"/>
    <property type="match status" value="1"/>
</dbReference>
<dbReference type="Pfam" id="PF02880">
    <property type="entry name" value="PGM_PMM_III"/>
    <property type="match status" value="1"/>
</dbReference>
<dbReference type="Pfam" id="PF00408">
    <property type="entry name" value="PGM_PMM_IV"/>
    <property type="match status" value="1"/>
</dbReference>
<evidence type="ECO:0000313" key="15">
    <source>
        <dbReference type="Proteomes" id="UP000449710"/>
    </source>
</evidence>
<dbReference type="InterPro" id="IPR016066">
    <property type="entry name" value="A-D-PHexomutase_CS"/>
</dbReference>
<dbReference type="InterPro" id="IPR016055">
    <property type="entry name" value="A-D-PHexomutase_a/b/a-I/II/III"/>
</dbReference>
<evidence type="ECO:0000259" key="12">
    <source>
        <dbReference type="Pfam" id="PF02879"/>
    </source>
</evidence>
<evidence type="ECO:0000259" key="10">
    <source>
        <dbReference type="Pfam" id="PF00408"/>
    </source>
</evidence>
<dbReference type="Pfam" id="PF02879">
    <property type="entry name" value="PGM_PMM_II"/>
    <property type="match status" value="1"/>
</dbReference>
<comment type="catalytic activity">
    <reaction evidence="1">
        <text>alpha-D-glucose 1-phosphate = alpha-D-glucose 6-phosphate</text>
        <dbReference type="Rhea" id="RHEA:23536"/>
        <dbReference type="ChEBI" id="CHEBI:58225"/>
        <dbReference type="ChEBI" id="CHEBI:58601"/>
        <dbReference type="EC" id="5.4.2.2"/>
    </reaction>
</comment>
<dbReference type="Proteomes" id="UP000449710">
    <property type="component" value="Unassembled WGS sequence"/>
</dbReference>
<evidence type="ECO:0000256" key="1">
    <source>
        <dbReference type="ARBA" id="ARBA00000443"/>
    </source>
</evidence>
<reference evidence="14 15" key="1">
    <citation type="submission" date="2019-04" db="EMBL/GenBank/DDBJ databases">
        <title>Isachenkonia alkalipeptolytica gen. nov. sp. nov. a new anaerobic, alkiliphilic organothrophic bacterium capable to reduce synthesized ferrihydrite isolated from a soda lake.</title>
        <authorList>
            <person name="Toshchakov S.V."/>
            <person name="Zavarzina D.G."/>
            <person name="Zhilina T.N."/>
            <person name="Kostrikina N.A."/>
            <person name="Kublanov I.V."/>
        </authorList>
    </citation>
    <scope>NUCLEOTIDE SEQUENCE [LARGE SCALE GENOMIC DNA]</scope>
    <source>
        <strain evidence="14 15">Z-1701</strain>
    </source>
</reference>
<proteinExistence type="inferred from homology"/>
<protein>
    <recommendedName>
        <fullName evidence="4">phosphoglucomutase (alpha-D-glucose-1,6-bisphosphate-dependent)</fullName>
        <ecNumber evidence="4">5.4.2.2</ecNumber>
    </recommendedName>
</protein>
<feature type="domain" description="Alpha-D-phosphohexomutase alpha/beta/alpha" evidence="12">
    <location>
        <begin position="212"/>
        <end position="315"/>
    </location>
</feature>
<comment type="caution">
    <text evidence="14">The sequence shown here is derived from an EMBL/GenBank/DDBJ whole genome shotgun (WGS) entry which is preliminary data.</text>
</comment>
<dbReference type="RefSeq" id="WP_160720901.1">
    <property type="nucleotide sequence ID" value="NZ_SUMG01000007.1"/>
</dbReference>
<organism evidence="14 15">
    <name type="scientific">Isachenkonia alkalipeptolytica</name>
    <dbReference type="NCBI Taxonomy" id="2565777"/>
    <lineage>
        <taxon>Bacteria</taxon>
        <taxon>Bacillati</taxon>
        <taxon>Bacillota</taxon>
        <taxon>Clostridia</taxon>
        <taxon>Eubacteriales</taxon>
        <taxon>Clostridiaceae</taxon>
        <taxon>Isachenkonia</taxon>
    </lineage>
</organism>
<dbReference type="Gene3D" id="3.30.310.50">
    <property type="entry name" value="Alpha-D-phosphohexomutase, C-terminal domain"/>
    <property type="match status" value="1"/>
</dbReference>
<name>A0AA43XLD2_9CLOT</name>
<keyword evidence="15" id="KW-1185">Reference proteome</keyword>
<accession>A0AA43XLD2</accession>
<dbReference type="GO" id="GO:0008973">
    <property type="term" value="F:phosphopentomutase activity"/>
    <property type="evidence" value="ECO:0007669"/>
    <property type="project" value="TreeGrafter"/>
</dbReference>
<evidence type="ECO:0000256" key="4">
    <source>
        <dbReference type="ARBA" id="ARBA00012728"/>
    </source>
</evidence>
<keyword evidence="6 9" id="KW-0479">Metal-binding</keyword>
<dbReference type="EC" id="5.4.2.2" evidence="4"/>
<keyword evidence="8" id="KW-0413">Isomerase</keyword>
<evidence type="ECO:0000256" key="5">
    <source>
        <dbReference type="ARBA" id="ARBA00022553"/>
    </source>
</evidence>
<dbReference type="InterPro" id="IPR005846">
    <property type="entry name" value="A-D-PHexomutase_a/b/a-III"/>
</dbReference>
<evidence type="ECO:0000256" key="9">
    <source>
        <dbReference type="RuleBase" id="RU004326"/>
    </source>
</evidence>
<keyword evidence="7 9" id="KW-0460">Magnesium</keyword>
<dbReference type="GO" id="GO:0000287">
    <property type="term" value="F:magnesium ion binding"/>
    <property type="evidence" value="ECO:0007669"/>
    <property type="project" value="InterPro"/>
</dbReference>
<dbReference type="Pfam" id="PF02878">
    <property type="entry name" value="PGM_PMM_I"/>
    <property type="match status" value="1"/>
</dbReference>
<dbReference type="AlphaFoldDB" id="A0AA43XLD2"/>
<evidence type="ECO:0000256" key="7">
    <source>
        <dbReference type="ARBA" id="ARBA00022842"/>
    </source>
</evidence>
<dbReference type="InterPro" id="IPR005845">
    <property type="entry name" value="A-D-PHexomutase_a/b/a-II"/>
</dbReference>
<dbReference type="PANTHER" id="PTHR45745">
    <property type="entry name" value="PHOSPHOMANNOMUTASE 45A"/>
    <property type="match status" value="1"/>
</dbReference>
<feature type="domain" description="Alpha-D-phosphohexomutase alpha/beta/alpha" evidence="13">
    <location>
        <begin position="328"/>
        <end position="454"/>
    </location>
</feature>
<dbReference type="InterPro" id="IPR005844">
    <property type="entry name" value="A-D-PHexomutase_a/b/a-I"/>
</dbReference>
<evidence type="ECO:0000256" key="3">
    <source>
        <dbReference type="ARBA" id="ARBA00010231"/>
    </source>
</evidence>
<dbReference type="SUPFAM" id="SSF55957">
    <property type="entry name" value="Phosphoglucomutase, C-terminal domain"/>
    <property type="match status" value="1"/>
</dbReference>
<comment type="cofactor">
    <cofactor evidence="2">
        <name>Mg(2+)</name>
        <dbReference type="ChEBI" id="CHEBI:18420"/>
    </cofactor>
</comment>
<evidence type="ECO:0000259" key="13">
    <source>
        <dbReference type="Pfam" id="PF02880"/>
    </source>
</evidence>
<dbReference type="CDD" id="cd05799">
    <property type="entry name" value="PGM2"/>
    <property type="match status" value="1"/>
</dbReference>
<dbReference type="Gene3D" id="3.40.120.10">
    <property type="entry name" value="Alpha-D-Glucose-1,6-Bisphosphate, subunit A, domain 3"/>
    <property type="match status" value="3"/>
</dbReference>
<evidence type="ECO:0000256" key="2">
    <source>
        <dbReference type="ARBA" id="ARBA00001946"/>
    </source>
</evidence>
<evidence type="ECO:0000313" key="14">
    <source>
        <dbReference type="EMBL" id="NBG88384.1"/>
    </source>
</evidence>
<dbReference type="GO" id="GO:0005975">
    <property type="term" value="P:carbohydrate metabolic process"/>
    <property type="evidence" value="ECO:0007669"/>
    <property type="project" value="InterPro"/>
</dbReference>
<evidence type="ECO:0000256" key="8">
    <source>
        <dbReference type="ARBA" id="ARBA00023235"/>
    </source>
</evidence>
<sequence>MENHVKKEYQAWLDSELVDGELKKELKEIQGQEAAIEDRFYTSLEFGTAGLRGVIGAGPNRMNNLTVRRTTKGLGLYIRGQGKEARDRGVAIAYDCRRKSPEFAKEAALVLSGMGIKTYLFEGLRTTPELSFALREKNCISGIVITASHNPPEYNGYKVYWEDGAQISSERAKGIIESIEKINTLEYTEIVEENAAIEQGILEYLGEKMDRAYLERVKQESVHQGIFPRAKDFAAVFTPLHGTASRPVETILKEQGLKNLHIVPEEQAPNGEFPTVKSPNPEDKEAFELALKLGQEKNADLIFGTDPDGDRVGAIVRNTDGETQLLSGNQIGALILYDLLATKKEKGELPENALMIKTIVTSEMGVDIAKNFGVATEDTLTGFKYIGERIKHYEQTGEKTYLFGYEESYGYLAGTYVRDKDAVVASMLLTEMAAYYKTKGKNLVDVLEMLYEEYGYYQEDLHSIKLEGKEGLEKIQKVLETFRKEGLQQVGGKKVLKTVDYAADDTGLPRANVVKFFLEDDAWMVLRPSGTEPKLKIYGGVKENSLKESRKTLKHIMDGTREMVEDNL</sequence>
<comment type="similarity">
    <text evidence="3 9">Belongs to the phosphohexose mutase family.</text>
</comment>